<protein>
    <recommendedName>
        <fullName evidence="3">CCHC-type domain-containing protein</fullName>
    </recommendedName>
</protein>
<feature type="compositionally biased region" description="Basic residues" evidence="2">
    <location>
        <begin position="278"/>
        <end position="288"/>
    </location>
</feature>
<dbReference type="GO" id="GO:0008270">
    <property type="term" value="F:zinc ion binding"/>
    <property type="evidence" value="ECO:0007669"/>
    <property type="project" value="UniProtKB-KW"/>
</dbReference>
<dbReference type="SMART" id="SM00343">
    <property type="entry name" value="ZnF_C2HC"/>
    <property type="match status" value="1"/>
</dbReference>
<reference evidence="4 5" key="1">
    <citation type="journal article" date="2018" name="Nat. Ecol. Evol.">
        <title>Genomic signatures of mitonuclear coevolution across populations of Tigriopus californicus.</title>
        <authorList>
            <person name="Barreto F.S."/>
            <person name="Watson E.T."/>
            <person name="Lima T.G."/>
            <person name="Willett C.S."/>
            <person name="Edmands S."/>
            <person name="Li W."/>
            <person name="Burton R.S."/>
        </authorList>
    </citation>
    <scope>NUCLEOTIDE SEQUENCE [LARGE SCALE GENOMIC DNA]</scope>
    <source>
        <strain evidence="4 5">San Diego</strain>
    </source>
</reference>
<keyword evidence="1" id="KW-0862">Zinc</keyword>
<evidence type="ECO:0000313" key="5">
    <source>
        <dbReference type="Proteomes" id="UP000318571"/>
    </source>
</evidence>
<feature type="domain" description="CCHC-type" evidence="3">
    <location>
        <begin position="313"/>
        <end position="329"/>
    </location>
</feature>
<dbReference type="Proteomes" id="UP000318571">
    <property type="component" value="Chromosome 6"/>
</dbReference>
<feature type="compositionally biased region" description="Polar residues" evidence="2">
    <location>
        <begin position="65"/>
        <end position="77"/>
    </location>
</feature>
<dbReference type="PROSITE" id="PS50158">
    <property type="entry name" value="ZF_CCHC"/>
    <property type="match status" value="1"/>
</dbReference>
<feature type="region of interest" description="Disordered" evidence="2">
    <location>
        <begin position="60"/>
        <end position="113"/>
    </location>
</feature>
<accession>A0A553PQ03</accession>
<gene>
    <name evidence="4" type="ORF">TCAL_16095</name>
</gene>
<feature type="region of interest" description="Disordered" evidence="2">
    <location>
        <begin position="9"/>
        <end position="28"/>
    </location>
</feature>
<evidence type="ECO:0000259" key="3">
    <source>
        <dbReference type="PROSITE" id="PS50158"/>
    </source>
</evidence>
<dbReference type="Pfam" id="PF00098">
    <property type="entry name" value="zf-CCHC"/>
    <property type="match status" value="1"/>
</dbReference>
<keyword evidence="1" id="KW-0479">Metal-binding</keyword>
<name>A0A553PQ03_TIGCA</name>
<comment type="caution">
    <text evidence="4">The sequence shown here is derived from an EMBL/GenBank/DDBJ whole genome shotgun (WGS) entry which is preliminary data.</text>
</comment>
<dbReference type="SUPFAM" id="SSF57756">
    <property type="entry name" value="Retrovirus zinc finger-like domains"/>
    <property type="match status" value="1"/>
</dbReference>
<dbReference type="Gene3D" id="4.10.60.10">
    <property type="entry name" value="Zinc finger, CCHC-type"/>
    <property type="match status" value="1"/>
</dbReference>
<dbReference type="GO" id="GO:0003676">
    <property type="term" value="F:nucleic acid binding"/>
    <property type="evidence" value="ECO:0007669"/>
    <property type="project" value="InterPro"/>
</dbReference>
<dbReference type="InterPro" id="IPR001878">
    <property type="entry name" value="Znf_CCHC"/>
</dbReference>
<dbReference type="EMBL" id="VCGU01000002">
    <property type="protein sequence ID" value="TRY79772.1"/>
    <property type="molecule type" value="Genomic_DNA"/>
</dbReference>
<feature type="region of interest" description="Disordered" evidence="2">
    <location>
        <begin position="259"/>
        <end position="302"/>
    </location>
</feature>
<keyword evidence="5" id="KW-1185">Reference proteome</keyword>
<dbReference type="AlphaFoldDB" id="A0A553PQ03"/>
<evidence type="ECO:0000313" key="4">
    <source>
        <dbReference type="EMBL" id="TRY79772.1"/>
    </source>
</evidence>
<proteinExistence type="predicted"/>
<evidence type="ECO:0000256" key="2">
    <source>
        <dbReference type="SAM" id="MobiDB-lite"/>
    </source>
</evidence>
<organism evidence="4 5">
    <name type="scientific">Tigriopus californicus</name>
    <name type="common">Marine copepod</name>
    <dbReference type="NCBI Taxonomy" id="6832"/>
    <lineage>
        <taxon>Eukaryota</taxon>
        <taxon>Metazoa</taxon>
        <taxon>Ecdysozoa</taxon>
        <taxon>Arthropoda</taxon>
        <taxon>Crustacea</taxon>
        <taxon>Multicrustacea</taxon>
        <taxon>Hexanauplia</taxon>
        <taxon>Copepoda</taxon>
        <taxon>Harpacticoida</taxon>
        <taxon>Harpacticidae</taxon>
        <taxon>Tigriopus</taxon>
    </lineage>
</organism>
<keyword evidence="1" id="KW-0863">Zinc-finger</keyword>
<sequence length="336" mass="37778">MEHIARLIEKARDQERQSPPQSQPAIPTCAEVRRFIHLSHGDSERGTRQHPRWIRLVKEAVAGSSRGSSPETPNRSGTQKKKFDKRQRAVPPTDYWIGKGSEPSGVGRVAGSRENFSDRRSLAKERLEGLERVCKGSMPTIRHARSHLLLSFQLRETRRLFHQCQERLDVERRLYGIERLDAERETDESFSYGGSALQVGINASRHEIAIAEIHAIHGEKVVEGVEGREPRDRRYQSRTDYVIKEMKKAKVDDAMIHGKQVSSATLPPTAKLSDMGPRSKRGKRGRRAGTRDALSGNGLPNLNKSSRSVGVLKCFTCGTPGHISRECPKKVFKPVI</sequence>
<dbReference type="InterPro" id="IPR036875">
    <property type="entry name" value="Znf_CCHC_sf"/>
</dbReference>
<evidence type="ECO:0000256" key="1">
    <source>
        <dbReference type="PROSITE-ProRule" id="PRU00047"/>
    </source>
</evidence>